<dbReference type="InterPro" id="IPR001098">
    <property type="entry name" value="DNA-dir_DNA_pol_A_palm_dom"/>
</dbReference>
<keyword evidence="5" id="KW-0378">Hydrolase</keyword>
<evidence type="ECO:0000313" key="4">
    <source>
        <dbReference type="EMBL" id="CAB4167959.1"/>
    </source>
</evidence>
<dbReference type="InterPro" id="IPR043502">
    <property type="entry name" value="DNA/RNA_pol_sf"/>
</dbReference>
<name>A0A6J5PAK8_9CAUD</name>
<keyword evidence="5" id="KW-0540">Nuclease</keyword>
<dbReference type="InterPro" id="IPR012337">
    <property type="entry name" value="RNaseH-like_sf"/>
</dbReference>
<dbReference type="SUPFAM" id="SSF53098">
    <property type="entry name" value="Ribonuclease H-like"/>
    <property type="match status" value="1"/>
</dbReference>
<keyword evidence="2" id="KW-1194">Viral DNA replication</keyword>
<dbReference type="Pfam" id="PF00476">
    <property type="entry name" value="DNA_pol_A"/>
    <property type="match status" value="1"/>
</dbReference>
<dbReference type="Gene3D" id="3.30.420.10">
    <property type="entry name" value="Ribonuclease H-like superfamily/Ribonuclease H"/>
    <property type="match status" value="1"/>
</dbReference>
<keyword evidence="1" id="KW-0235">DNA replication</keyword>
<evidence type="ECO:0000313" key="6">
    <source>
        <dbReference type="EMBL" id="CAB4196420.1"/>
    </source>
</evidence>
<evidence type="ECO:0000259" key="3">
    <source>
        <dbReference type="SMART" id="SM00482"/>
    </source>
</evidence>
<dbReference type="GO" id="GO:0003677">
    <property type="term" value="F:DNA binding"/>
    <property type="evidence" value="ECO:0007669"/>
    <property type="project" value="InterPro"/>
</dbReference>
<keyword evidence="5" id="KW-0269">Exonuclease</keyword>
<dbReference type="SUPFAM" id="SSF56672">
    <property type="entry name" value="DNA/RNA polymerases"/>
    <property type="match status" value="1"/>
</dbReference>
<dbReference type="Gene3D" id="3.30.70.370">
    <property type="match status" value="2"/>
</dbReference>
<dbReference type="SMART" id="SM00482">
    <property type="entry name" value="POLAc"/>
    <property type="match status" value="1"/>
</dbReference>
<organism evidence="5">
    <name type="scientific">uncultured Caudovirales phage</name>
    <dbReference type="NCBI Taxonomy" id="2100421"/>
    <lineage>
        <taxon>Viruses</taxon>
        <taxon>Duplodnaviria</taxon>
        <taxon>Heunggongvirae</taxon>
        <taxon>Uroviricota</taxon>
        <taxon>Caudoviricetes</taxon>
        <taxon>Peduoviridae</taxon>
        <taxon>Maltschvirus</taxon>
        <taxon>Maltschvirus maltsch</taxon>
    </lineage>
</organism>
<evidence type="ECO:0000256" key="2">
    <source>
        <dbReference type="ARBA" id="ARBA00023109"/>
    </source>
</evidence>
<dbReference type="PRINTS" id="PR00868">
    <property type="entry name" value="DNAPOLI"/>
</dbReference>
<feature type="domain" description="DNA-directed DNA polymerase family A palm" evidence="3">
    <location>
        <begin position="350"/>
        <end position="535"/>
    </location>
</feature>
<dbReference type="Gene3D" id="1.20.1060.10">
    <property type="entry name" value="Taq DNA Polymerase, Chain T, domain 4"/>
    <property type="match status" value="1"/>
</dbReference>
<dbReference type="PANTHER" id="PTHR10133">
    <property type="entry name" value="DNA POLYMERASE I"/>
    <property type="match status" value="1"/>
</dbReference>
<dbReference type="GO" id="GO:0006302">
    <property type="term" value="P:double-strand break repair"/>
    <property type="evidence" value="ECO:0007669"/>
    <property type="project" value="TreeGrafter"/>
</dbReference>
<dbReference type="EMBL" id="LR796816">
    <property type="protein sequence ID" value="CAB4167959.1"/>
    <property type="molecule type" value="Genomic_DNA"/>
</dbReference>
<dbReference type="GO" id="GO:0004527">
    <property type="term" value="F:exonuclease activity"/>
    <property type="evidence" value="ECO:0007669"/>
    <property type="project" value="UniProtKB-KW"/>
</dbReference>
<dbReference type="GO" id="GO:0003887">
    <property type="term" value="F:DNA-directed DNA polymerase activity"/>
    <property type="evidence" value="ECO:0007669"/>
    <property type="project" value="InterPro"/>
</dbReference>
<dbReference type="EMBL" id="LR797251">
    <property type="protein sequence ID" value="CAB4196420.1"/>
    <property type="molecule type" value="Genomic_DNA"/>
</dbReference>
<accession>A0A6J5PAK8</accession>
<evidence type="ECO:0000313" key="7">
    <source>
        <dbReference type="EMBL" id="CAB4205062.1"/>
    </source>
</evidence>
<dbReference type="GO" id="GO:0006261">
    <property type="term" value="P:DNA-templated DNA replication"/>
    <property type="evidence" value="ECO:0007669"/>
    <property type="project" value="InterPro"/>
</dbReference>
<dbReference type="PANTHER" id="PTHR10133:SF27">
    <property type="entry name" value="DNA POLYMERASE NU"/>
    <property type="match status" value="1"/>
</dbReference>
<dbReference type="EMBL" id="LR796826">
    <property type="protein sequence ID" value="CAB4168543.1"/>
    <property type="molecule type" value="Genomic_DNA"/>
</dbReference>
<evidence type="ECO:0000313" key="5">
    <source>
        <dbReference type="EMBL" id="CAB4168543.1"/>
    </source>
</evidence>
<dbReference type="GO" id="GO:0039693">
    <property type="term" value="P:viral DNA genome replication"/>
    <property type="evidence" value="ECO:0007669"/>
    <property type="project" value="UniProtKB-KW"/>
</dbReference>
<evidence type="ECO:0000256" key="1">
    <source>
        <dbReference type="ARBA" id="ARBA00022705"/>
    </source>
</evidence>
<sequence length="574" mass="64637">MRLVIDIETDLIPCTIVKCIIAKDIDTGAYYSWATAREVNYKFPEFVKLNTITFIGHNIIDFDVPTMNRLLGTDIKTEQCEDTMILSYMFYPLGKHSLAYWGEQLKFPKMEPPDFDGPVTPYMIDYCNNDVNLTHKLWNHFQPNIKLFSRKSIELEYKVRELITEQERNGFTLDCQKAMMLQARLQERAAVLKEEVQRSFLPLAVHVRDCVPRVNKDGTWNAGSIKHIEDPETVGGPHSIIEWPDFNLSSRQQIVRQLEFRGWKPTNFTEKGQAIVDETTLETLDIPEAKLIAEYLMVEKRQAQVTSWLEKVGTDGKVHGRVSTLQAISNRMGHSSPNMAQVPASYSPYGKECRECWTVSSSGYSLLGCDAASLELRGLAHYMGDPKFIKEVTEGDVHTANQKAAGLDTRDQAKTFIYALIFGAGPPKIGAIVGGYAKDGKRLIDSFLSNTPAFATLRTRVEMSAKRGYLVGMDGRRLTVRSPHAAMNLLIQGAGAVVCKQWLVEITKLYREAKLDVKLVASIHDEYQFEVRKEHAEQLGAITKLAIKNTELIVGSKCPLDSGFKIGSDWSSTH</sequence>
<dbReference type="InterPro" id="IPR002298">
    <property type="entry name" value="DNA_polymerase_A"/>
</dbReference>
<dbReference type="InterPro" id="IPR036397">
    <property type="entry name" value="RNaseH_sf"/>
</dbReference>
<protein>
    <submittedName>
        <fullName evidence="5">PolA DNA polymerase I - 3'-5' exonuclease and polymerase domains</fullName>
    </submittedName>
</protein>
<dbReference type="EMBL" id="LR797357">
    <property type="protein sequence ID" value="CAB4205062.1"/>
    <property type="molecule type" value="Genomic_DNA"/>
</dbReference>
<gene>
    <name evidence="6" type="ORF">UFOVP1292_24</name>
    <name evidence="7" type="ORF">UFOVP1411_15</name>
    <name evidence="4" type="ORF">UFOVP859_71</name>
    <name evidence="5" type="ORF">UFOVP882_69</name>
</gene>
<reference evidence="5" key="1">
    <citation type="submission" date="2020-05" db="EMBL/GenBank/DDBJ databases">
        <authorList>
            <person name="Chiriac C."/>
            <person name="Salcher M."/>
            <person name="Ghai R."/>
            <person name="Kavagutti S V."/>
        </authorList>
    </citation>
    <scope>NUCLEOTIDE SEQUENCE</scope>
</reference>
<proteinExistence type="predicted"/>